<evidence type="ECO:0000256" key="9">
    <source>
        <dbReference type="ARBA" id="ARBA00023242"/>
    </source>
</evidence>
<comment type="subcellular location">
    <subcellularLocation>
        <location evidence="1 12">Nucleus</location>
    </subcellularLocation>
</comment>
<evidence type="ECO:0000256" key="12">
    <source>
        <dbReference type="RuleBase" id="RU368061"/>
    </source>
</evidence>
<evidence type="ECO:0000256" key="13">
    <source>
        <dbReference type="SAM" id="MobiDB-lite"/>
    </source>
</evidence>
<feature type="region of interest" description="Disordered" evidence="13">
    <location>
        <begin position="653"/>
        <end position="712"/>
    </location>
</feature>
<evidence type="ECO:0000259" key="14">
    <source>
        <dbReference type="PROSITE" id="PS50051"/>
    </source>
</evidence>
<keyword evidence="8 11" id="KW-0238">DNA-binding</keyword>
<dbReference type="PANTHER" id="PTHR11630">
    <property type="entry name" value="DNA REPLICATION LICENSING FACTOR MCM FAMILY MEMBER"/>
    <property type="match status" value="1"/>
</dbReference>
<dbReference type="GO" id="GO:0017116">
    <property type="term" value="F:single-stranded DNA helicase activity"/>
    <property type="evidence" value="ECO:0007669"/>
    <property type="project" value="TreeGrafter"/>
</dbReference>
<keyword evidence="16" id="KW-1185">Reference proteome</keyword>
<dbReference type="GO" id="GO:0042555">
    <property type="term" value="C:MCM complex"/>
    <property type="evidence" value="ECO:0007669"/>
    <property type="project" value="UniProtKB-UniRule"/>
</dbReference>
<keyword evidence="4 11" id="KW-0547">Nucleotide-binding</keyword>
<dbReference type="SUPFAM" id="SSF50249">
    <property type="entry name" value="Nucleic acid-binding proteins"/>
    <property type="match status" value="1"/>
</dbReference>
<name>A0AAX4PHW1_9CHLO</name>
<dbReference type="FunFam" id="2.20.28.10:FF:000008">
    <property type="entry name" value="DNA helicase"/>
    <property type="match status" value="1"/>
</dbReference>
<dbReference type="GO" id="GO:0000727">
    <property type="term" value="P:double-strand break repair via break-induced replication"/>
    <property type="evidence" value="ECO:0007669"/>
    <property type="project" value="TreeGrafter"/>
</dbReference>
<dbReference type="SMART" id="SM00382">
    <property type="entry name" value="AAA"/>
    <property type="match status" value="1"/>
</dbReference>
<evidence type="ECO:0000313" key="15">
    <source>
        <dbReference type="EMBL" id="WZN65920.1"/>
    </source>
</evidence>
<dbReference type="Pfam" id="PF17855">
    <property type="entry name" value="MCM_lid"/>
    <property type="match status" value="1"/>
</dbReference>
<dbReference type="AlphaFoldDB" id="A0AAX4PHW1"/>
<dbReference type="Gene3D" id="3.40.50.300">
    <property type="entry name" value="P-loop containing nucleotide triphosphate hydrolases"/>
    <property type="match status" value="1"/>
</dbReference>
<evidence type="ECO:0000256" key="4">
    <source>
        <dbReference type="ARBA" id="ARBA00022741"/>
    </source>
</evidence>
<dbReference type="PANTHER" id="PTHR11630:SF46">
    <property type="entry name" value="DNA REPLICATION LICENSING FACTOR MCM3-RELATED"/>
    <property type="match status" value="1"/>
</dbReference>
<evidence type="ECO:0000256" key="11">
    <source>
        <dbReference type="RuleBase" id="RU004070"/>
    </source>
</evidence>
<dbReference type="SMART" id="SM00350">
    <property type="entry name" value="MCM"/>
    <property type="match status" value="1"/>
</dbReference>
<gene>
    <name evidence="15" type="ORF">HKI87_13g74820</name>
</gene>
<dbReference type="PROSITE" id="PS00847">
    <property type="entry name" value="MCM_1"/>
    <property type="match status" value="1"/>
</dbReference>
<keyword evidence="3 12" id="KW-0235">DNA replication</keyword>
<dbReference type="GO" id="GO:0005524">
    <property type="term" value="F:ATP binding"/>
    <property type="evidence" value="ECO:0007669"/>
    <property type="project" value="UniProtKB-UniRule"/>
</dbReference>
<keyword evidence="6 12" id="KW-0347">Helicase</keyword>
<evidence type="ECO:0000256" key="5">
    <source>
        <dbReference type="ARBA" id="ARBA00022801"/>
    </source>
</evidence>
<evidence type="ECO:0000256" key="6">
    <source>
        <dbReference type="ARBA" id="ARBA00022806"/>
    </source>
</evidence>
<proteinExistence type="inferred from homology"/>
<feature type="region of interest" description="Disordered" evidence="13">
    <location>
        <begin position="512"/>
        <end position="532"/>
    </location>
</feature>
<evidence type="ECO:0000256" key="3">
    <source>
        <dbReference type="ARBA" id="ARBA00022705"/>
    </source>
</evidence>
<evidence type="ECO:0000256" key="10">
    <source>
        <dbReference type="ARBA" id="ARBA00047995"/>
    </source>
</evidence>
<dbReference type="InterPro" id="IPR018525">
    <property type="entry name" value="MCM_CS"/>
</dbReference>
<dbReference type="PRINTS" id="PR01657">
    <property type="entry name" value="MCMFAMILY"/>
</dbReference>
<keyword evidence="7 11" id="KW-0067">ATP-binding</keyword>
<dbReference type="Pfam" id="PF14551">
    <property type="entry name" value="MCM_N"/>
    <property type="match status" value="1"/>
</dbReference>
<comment type="subunit">
    <text evidence="12">Component of the MCM2-7 complex.</text>
</comment>
<dbReference type="Pfam" id="PF17207">
    <property type="entry name" value="MCM_OB"/>
    <property type="match status" value="1"/>
</dbReference>
<dbReference type="InterPro" id="IPR041562">
    <property type="entry name" value="MCM_lid"/>
</dbReference>
<dbReference type="Proteomes" id="UP001472866">
    <property type="component" value="Chromosome 13"/>
</dbReference>
<accession>A0AAX4PHW1</accession>
<dbReference type="InterPro" id="IPR008046">
    <property type="entry name" value="Mcm3"/>
</dbReference>
<dbReference type="Pfam" id="PF00493">
    <property type="entry name" value="MCM"/>
    <property type="match status" value="1"/>
</dbReference>
<dbReference type="EC" id="3.6.4.12" evidence="12"/>
<dbReference type="InterPro" id="IPR001208">
    <property type="entry name" value="MCM_dom"/>
</dbReference>
<dbReference type="InterPro" id="IPR027925">
    <property type="entry name" value="MCM_N"/>
</dbReference>
<dbReference type="PROSITE" id="PS50051">
    <property type="entry name" value="MCM_2"/>
    <property type="match status" value="1"/>
</dbReference>
<comment type="catalytic activity">
    <reaction evidence="10 12">
        <text>ATP + H2O = ADP + phosphate + H(+)</text>
        <dbReference type="Rhea" id="RHEA:13065"/>
        <dbReference type="ChEBI" id="CHEBI:15377"/>
        <dbReference type="ChEBI" id="CHEBI:15378"/>
        <dbReference type="ChEBI" id="CHEBI:30616"/>
        <dbReference type="ChEBI" id="CHEBI:43474"/>
        <dbReference type="ChEBI" id="CHEBI:456216"/>
        <dbReference type="EC" id="3.6.4.12"/>
    </reaction>
</comment>
<dbReference type="InterPro" id="IPR027417">
    <property type="entry name" value="P-loop_NTPase"/>
</dbReference>
<dbReference type="GO" id="GO:1902975">
    <property type="term" value="P:mitotic DNA replication initiation"/>
    <property type="evidence" value="ECO:0007669"/>
    <property type="project" value="TreeGrafter"/>
</dbReference>
<dbReference type="Gene3D" id="3.30.1640.10">
    <property type="entry name" value="mini-chromosome maintenance (MCM) complex, chain A, domain 1"/>
    <property type="match status" value="1"/>
</dbReference>
<dbReference type="GO" id="GO:0003697">
    <property type="term" value="F:single-stranded DNA binding"/>
    <property type="evidence" value="ECO:0007669"/>
    <property type="project" value="TreeGrafter"/>
</dbReference>
<dbReference type="SUPFAM" id="SSF52540">
    <property type="entry name" value="P-loop containing nucleoside triphosphate hydrolases"/>
    <property type="match status" value="1"/>
</dbReference>
<feature type="compositionally biased region" description="Low complexity" evidence="13">
    <location>
        <begin position="702"/>
        <end position="712"/>
    </location>
</feature>
<keyword evidence="9 12" id="KW-0539">Nucleus</keyword>
<comment type="similarity">
    <text evidence="2 11">Belongs to the MCM family.</text>
</comment>
<dbReference type="GO" id="GO:0006271">
    <property type="term" value="P:DNA strand elongation involved in DNA replication"/>
    <property type="evidence" value="ECO:0007669"/>
    <property type="project" value="TreeGrafter"/>
</dbReference>
<evidence type="ECO:0000256" key="2">
    <source>
        <dbReference type="ARBA" id="ARBA00008010"/>
    </source>
</evidence>
<reference evidence="15 16" key="1">
    <citation type="submission" date="2024-03" db="EMBL/GenBank/DDBJ databases">
        <title>Complete genome sequence of the green alga Chloropicon roscoffensis RCC1871.</title>
        <authorList>
            <person name="Lemieux C."/>
            <person name="Pombert J.-F."/>
            <person name="Otis C."/>
            <person name="Turmel M."/>
        </authorList>
    </citation>
    <scope>NUCLEOTIDE SEQUENCE [LARGE SCALE GENOMIC DNA]</scope>
    <source>
        <strain evidence="15 16">RCC1871</strain>
    </source>
</reference>
<protein>
    <recommendedName>
        <fullName evidence="12">DNA replication licensing factor MCM3</fullName>
        <ecNumber evidence="12">3.6.4.12</ecNumber>
    </recommendedName>
</protein>
<dbReference type="InterPro" id="IPR003593">
    <property type="entry name" value="AAA+_ATPase"/>
</dbReference>
<evidence type="ECO:0000313" key="16">
    <source>
        <dbReference type="Proteomes" id="UP001472866"/>
    </source>
</evidence>
<evidence type="ECO:0000256" key="8">
    <source>
        <dbReference type="ARBA" id="ARBA00023125"/>
    </source>
</evidence>
<dbReference type="InterPro" id="IPR012340">
    <property type="entry name" value="NA-bd_OB-fold"/>
</dbReference>
<feature type="domain" description="MCM C-terminal AAA(+) ATPase" evidence="14">
    <location>
        <begin position="294"/>
        <end position="500"/>
    </location>
</feature>
<dbReference type="PRINTS" id="PR01659">
    <property type="entry name" value="MCMPROTEIN3"/>
</dbReference>
<dbReference type="GO" id="GO:0005634">
    <property type="term" value="C:nucleus"/>
    <property type="evidence" value="ECO:0007669"/>
    <property type="project" value="UniProtKB-SubCell"/>
</dbReference>
<dbReference type="Gene3D" id="2.20.28.10">
    <property type="match status" value="1"/>
</dbReference>
<dbReference type="GO" id="GO:0016787">
    <property type="term" value="F:hydrolase activity"/>
    <property type="evidence" value="ECO:0007669"/>
    <property type="project" value="UniProtKB-KW"/>
</dbReference>
<dbReference type="InterPro" id="IPR033762">
    <property type="entry name" value="MCM_OB"/>
</dbReference>
<sequence>MNEQAEVRRQYRAQFTDFLNPDGGHGSYMDGIRKMIVEKRRRVKVDLADLRNYDASHDTSLARTLLDRPTELLPALQDALADIVRMEEPKYLEPLDEVYASLSGSFGFQRVSPRELMSTMLSKLVNLEGIVTRASLVRPKVQRSVHYCNETKQFHTREYRDVTSLTGLPTGSVYPTRDEAGNLLVTEYGLCKYRDSQTISIQEMPENSPPGLLPRSIDVILEDDLVDSCKPGDRVSIVGIYKAAPSKGSGSMSGVFRTLLVASSVSSLGKETQQLRLTARDTRNIKRISQREDCFDLLAQSLAPSIFGHDFIKKAMVLLLLGGIEKNLKNGTHLRGDINMLMVGDPGVAKSQMLRSVMNIAPLSISTTGRGSSGVGLTAAVTSDKDTGERRLEAGAMVLADRGVVCIDEFDKMGENDRVAIHEVMEQQTVTISKAGIHTSLNARCSVVAAANPIMGTYDHNSTITKNISLPASLLSRFDLLFIVLDQMTARHDRDLSEHVLRMHRYRRPGDDGTSAGLFNERRQEDDDEMADEEEDAAVPVFTRYNRLLHGPRTSSFQDLLHTEFLKLFIAYAKRRNPTLTQEASEQIVNNYVEMRQDATNKTIPITVRALETMIRLATAHAKLKLHTEVTQEDVEIAFDLMQYALYAKSKDKYDESDRQRKRQRTGGRSDGEGAGAAPEDGGNRGGGEASAQEQQAEEPEAGASGAAASEGGLTQVERDTVFGAYTTCALQDEYSSTVSLESIEALCPNISRDKVLAALGELRDQNKCGPIDENNEIYKL</sequence>
<keyword evidence="5 12" id="KW-0378">Hydrolase</keyword>
<dbReference type="Gene3D" id="2.40.50.140">
    <property type="entry name" value="Nucleic acid-binding proteins"/>
    <property type="match status" value="1"/>
</dbReference>
<evidence type="ECO:0000256" key="1">
    <source>
        <dbReference type="ARBA" id="ARBA00004123"/>
    </source>
</evidence>
<comment type="function">
    <text evidence="12">Acts as component of the MCM2-7 complex (MCM complex) which is the replicative helicase essential for 'once per cell cycle' DNA replication initiation and elongation in eukaryotic cells. The active ATPase sites in the MCM2-7 ring are formed through the interaction surfaces of two neighboring subunits such that a critical structure of a conserved arginine finger motif is provided in trans relative to the ATP-binding site of the Walker A box of the adjacent subunit. The six ATPase active sites, however, are likely to contribute differentially to the complex helicase activity.</text>
</comment>
<evidence type="ECO:0000256" key="7">
    <source>
        <dbReference type="ARBA" id="ARBA00022840"/>
    </source>
</evidence>
<dbReference type="EMBL" id="CP151513">
    <property type="protein sequence ID" value="WZN65920.1"/>
    <property type="molecule type" value="Genomic_DNA"/>
</dbReference>
<dbReference type="InterPro" id="IPR031327">
    <property type="entry name" value="MCM"/>
</dbReference>
<organism evidence="15 16">
    <name type="scientific">Chloropicon roscoffensis</name>
    <dbReference type="NCBI Taxonomy" id="1461544"/>
    <lineage>
        <taxon>Eukaryota</taxon>
        <taxon>Viridiplantae</taxon>
        <taxon>Chlorophyta</taxon>
        <taxon>Chloropicophyceae</taxon>
        <taxon>Chloropicales</taxon>
        <taxon>Chloropicaceae</taxon>
        <taxon>Chloropicon</taxon>
    </lineage>
</organism>